<gene>
    <name evidence="4" type="primary">MTERFD1_24</name>
    <name evidence="4" type="ORF">g.44994</name>
</gene>
<feature type="non-terminal residue" evidence="4">
    <location>
        <position position="1"/>
    </location>
</feature>
<dbReference type="EMBL" id="GDJX01021696">
    <property type="protein sequence ID" value="JAT46240.1"/>
    <property type="molecule type" value="Transcribed_RNA"/>
</dbReference>
<organism evidence="4">
    <name type="scientific">Anthurium amnicola</name>
    <dbReference type="NCBI Taxonomy" id="1678845"/>
    <lineage>
        <taxon>Eukaryota</taxon>
        <taxon>Viridiplantae</taxon>
        <taxon>Streptophyta</taxon>
        <taxon>Embryophyta</taxon>
        <taxon>Tracheophyta</taxon>
        <taxon>Spermatophyta</taxon>
        <taxon>Magnoliopsida</taxon>
        <taxon>Liliopsida</taxon>
        <taxon>Araceae</taxon>
        <taxon>Pothoideae</taxon>
        <taxon>Potheae</taxon>
        <taxon>Anthurium</taxon>
    </lineage>
</organism>
<evidence type="ECO:0000256" key="1">
    <source>
        <dbReference type="ARBA" id="ARBA00007692"/>
    </source>
</evidence>
<accession>A0A1D1XV31</accession>
<evidence type="ECO:0000313" key="4">
    <source>
        <dbReference type="EMBL" id="JAT46240.1"/>
    </source>
</evidence>
<dbReference type="AlphaFoldDB" id="A0A1D1XV31"/>
<keyword evidence="2" id="KW-0805">Transcription regulation</keyword>
<evidence type="ECO:0000256" key="2">
    <source>
        <dbReference type="ARBA" id="ARBA00022472"/>
    </source>
</evidence>
<dbReference type="Pfam" id="PF02536">
    <property type="entry name" value="mTERF"/>
    <property type="match status" value="1"/>
</dbReference>
<dbReference type="PANTHER" id="PTHR13068">
    <property type="entry name" value="CGI-12 PROTEIN-RELATED"/>
    <property type="match status" value="1"/>
</dbReference>
<dbReference type="GO" id="GO:0006353">
    <property type="term" value="P:DNA-templated transcription termination"/>
    <property type="evidence" value="ECO:0007669"/>
    <property type="project" value="UniProtKB-KW"/>
</dbReference>
<dbReference type="InterPro" id="IPR038538">
    <property type="entry name" value="MTERF_sf"/>
</dbReference>
<proteinExistence type="inferred from homology"/>
<name>A0A1D1XV31_9ARAE</name>
<keyword evidence="2" id="KW-0806">Transcription termination</keyword>
<dbReference type="PANTHER" id="PTHR13068:SF78">
    <property type="entry name" value="MITOCHONDRIAL TRANSCRIPTION TERMINATION FACTOR FAMILY PROTEIN"/>
    <property type="match status" value="1"/>
</dbReference>
<evidence type="ECO:0000256" key="3">
    <source>
        <dbReference type="ARBA" id="ARBA00022946"/>
    </source>
</evidence>
<protein>
    <submittedName>
        <fullName evidence="4">mTERF domain-containing protein 1, mitochondrial</fullName>
    </submittedName>
</protein>
<dbReference type="InterPro" id="IPR003690">
    <property type="entry name" value="MTERF"/>
</dbReference>
<sequence length="326" mass="36213">ERERERMPALPSLCVPPSGNPWPLPRAHMARASHHHLSTKPAAATALKLPGADAHHYSPAEHVPLPDLPTEMKEKILCLEIMGIDSGRALALNPSLRSAPLASLHAVVSYLLSKGIHHKDLARLLGMCPAALTADVRSHLSPIFRFLSRDLSVPNSSFRRVVNKCPRLLVCSVRDQLRPALLFLRRLGFTDTAALAYHDPVLLASSVERTLLPKLGYLVEGLGCSREEAAGMVRRCPALFTFSVENNLKPKAEYLVGEMGRSPEEMKGFPQYFAFSLEKRIKPRHREMEARRLRLPLPEMLKTTDDEFRRALLDQSAAPSVPTDLG</sequence>
<keyword evidence="3" id="KW-0809">Transit peptide</keyword>
<dbReference type="SMART" id="SM00733">
    <property type="entry name" value="Mterf"/>
    <property type="match status" value="6"/>
</dbReference>
<reference evidence="4" key="1">
    <citation type="submission" date="2015-07" db="EMBL/GenBank/DDBJ databases">
        <title>Transcriptome Assembly of Anthurium amnicola.</title>
        <authorList>
            <person name="Suzuki J."/>
        </authorList>
    </citation>
    <scope>NUCLEOTIDE SEQUENCE</scope>
</reference>
<dbReference type="GO" id="GO:0003676">
    <property type="term" value="F:nucleic acid binding"/>
    <property type="evidence" value="ECO:0007669"/>
    <property type="project" value="InterPro"/>
</dbReference>
<keyword evidence="2" id="KW-0804">Transcription</keyword>
<dbReference type="Gene3D" id="1.25.70.10">
    <property type="entry name" value="Transcription termination factor 3, mitochondrial"/>
    <property type="match status" value="1"/>
</dbReference>
<dbReference type="FunFam" id="1.25.70.10:FF:000010">
    <property type="entry name" value="Transcription termination factor MTEF1, chloroplastic"/>
    <property type="match status" value="1"/>
</dbReference>
<comment type="similarity">
    <text evidence="1">Belongs to the mTERF family.</text>
</comment>